<protein>
    <recommendedName>
        <fullName evidence="1">C-type lectin domain-containing protein</fullName>
    </recommendedName>
</protein>
<accession>A0AAU9ULQ1</accession>
<dbReference type="PROSITE" id="PS50041">
    <property type="entry name" value="C_TYPE_LECTIN_2"/>
    <property type="match status" value="2"/>
</dbReference>
<dbReference type="Gene3D" id="3.10.100.10">
    <property type="entry name" value="Mannose-Binding Protein A, subunit A"/>
    <property type="match status" value="2"/>
</dbReference>
<dbReference type="InterPro" id="IPR001304">
    <property type="entry name" value="C-type_lectin-like"/>
</dbReference>
<evidence type="ECO:0000313" key="3">
    <source>
        <dbReference type="Proteomes" id="UP001153954"/>
    </source>
</evidence>
<feature type="domain" description="C-type lectin" evidence="1">
    <location>
        <begin position="136"/>
        <end position="259"/>
    </location>
</feature>
<feature type="domain" description="C-type lectin" evidence="1">
    <location>
        <begin position="1"/>
        <end position="113"/>
    </location>
</feature>
<dbReference type="Pfam" id="PF00059">
    <property type="entry name" value="Lectin_C"/>
    <property type="match status" value="2"/>
</dbReference>
<dbReference type="InterPro" id="IPR050111">
    <property type="entry name" value="C-type_lectin/snaclec_domain"/>
</dbReference>
<name>A0AAU9ULQ1_EUPED</name>
<dbReference type="InterPro" id="IPR016186">
    <property type="entry name" value="C-type_lectin-like/link_sf"/>
</dbReference>
<gene>
    <name evidence="2" type="ORF">EEDITHA_LOCUS14581</name>
</gene>
<dbReference type="SMART" id="SM00034">
    <property type="entry name" value="CLECT"/>
    <property type="match status" value="2"/>
</dbReference>
<sequence length="288" mass="33117">MHPEAVDWHQARMRCEAESTELLVPSNLDEADSIPLLVASILTKYEGVYVGIHDLYSERTFVTIIGSYLQDSILELLWEQKQPLHSGGRCVAARRNGRLFVHPCSEALPFLCKIKAANVMYHPDCDTYDARWKLGPNKTCYITHVEPQTWYEAYSTCHFAGGHLAILDTREEAEYIRDVFKQVDQHKTPGDFAFLGFSDLFQRYHYRTVLGDRLVEKQVDWDFKCPGNFTTSDQRCGGYKRSGLLATGHCNIPSMFFCEKPAKGTFRIRKTLRNLPKSLYTKNQFDNI</sequence>
<evidence type="ECO:0000259" key="1">
    <source>
        <dbReference type="PROSITE" id="PS50041"/>
    </source>
</evidence>
<proteinExistence type="predicted"/>
<dbReference type="AlphaFoldDB" id="A0AAU9ULQ1"/>
<dbReference type="SUPFAM" id="SSF56436">
    <property type="entry name" value="C-type lectin-like"/>
    <property type="match status" value="2"/>
</dbReference>
<reference evidence="2" key="1">
    <citation type="submission" date="2022-03" db="EMBL/GenBank/DDBJ databases">
        <authorList>
            <person name="Tunstrom K."/>
        </authorList>
    </citation>
    <scope>NUCLEOTIDE SEQUENCE</scope>
</reference>
<dbReference type="PANTHER" id="PTHR22803">
    <property type="entry name" value="MANNOSE, PHOSPHOLIPASE, LECTIN RECEPTOR RELATED"/>
    <property type="match status" value="1"/>
</dbReference>
<organism evidence="2 3">
    <name type="scientific">Euphydryas editha</name>
    <name type="common">Edith's checkerspot</name>
    <dbReference type="NCBI Taxonomy" id="104508"/>
    <lineage>
        <taxon>Eukaryota</taxon>
        <taxon>Metazoa</taxon>
        <taxon>Ecdysozoa</taxon>
        <taxon>Arthropoda</taxon>
        <taxon>Hexapoda</taxon>
        <taxon>Insecta</taxon>
        <taxon>Pterygota</taxon>
        <taxon>Neoptera</taxon>
        <taxon>Endopterygota</taxon>
        <taxon>Lepidoptera</taxon>
        <taxon>Glossata</taxon>
        <taxon>Ditrysia</taxon>
        <taxon>Papilionoidea</taxon>
        <taxon>Nymphalidae</taxon>
        <taxon>Nymphalinae</taxon>
        <taxon>Euphydryas</taxon>
    </lineage>
</organism>
<dbReference type="EMBL" id="CAKOGL010000022">
    <property type="protein sequence ID" value="CAH2099629.1"/>
    <property type="molecule type" value="Genomic_DNA"/>
</dbReference>
<dbReference type="InterPro" id="IPR016187">
    <property type="entry name" value="CTDL_fold"/>
</dbReference>
<dbReference type="Proteomes" id="UP001153954">
    <property type="component" value="Unassembled WGS sequence"/>
</dbReference>
<evidence type="ECO:0000313" key="2">
    <source>
        <dbReference type="EMBL" id="CAH2099629.1"/>
    </source>
</evidence>
<keyword evidence="3" id="KW-1185">Reference proteome</keyword>
<comment type="caution">
    <text evidence="2">The sequence shown here is derived from an EMBL/GenBank/DDBJ whole genome shotgun (WGS) entry which is preliminary data.</text>
</comment>
<dbReference type="CDD" id="cd00037">
    <property type="entry name" value="CLECT"/>
    <property type="match status" value="2"/>
</dbReference>